<protein>
    <submittedName>
        <fullName evidence="1">Shikimate kinase</fullName>
    </submittedName>
</protein>
<dbReference type="AlphaFoldDB" id="A0A9W9T034"/>
<gene>
    <name evidence="1" type="ORF">N7498_005392</name>
</gene>
<keyword evidence="1" id="KW-0418">Kinase</keyword>
<evidence type="ECO:0000313" key="2">
    <source>
        <dbReference type="Proteomes" id="UP001150904"/>
    </source>
</evidence>
<evidence type="ECO:0000313" key="1">
    <source>
        <dbReference type="EMBL" id="KAJ5204513.1"/>
    </source>
</evidence>
<dbReference type="EMBL" id="JAPQKR010000012">
    <property type="protein sequence ID" value="KAJ5204513.1"/>
    <property type="molecule type" value="Genomic_DNA"/>
</dbReference>
<reference evidence="1" key="2">
    <citation type="journal article" date="2023" name="IMA Fungus">
        <title>Comparative genomic study of the Penicillium genus elucidates a diverse pangenome and 15 lateral gene transfer events.</title>
        <authorList>
            <person name="Petersen C."/>
            <person name="Sorensen T."/>
            <person name="Nielsen M.R."/>
            <person name="Sondergaard T.E."/>
            <person name="Sorensen J.L."/>
            <person name="Fitzpatrick D.A."/>
            <person name="Frisvad J.C."/>
            <person name="Nielsen K.L."/>
        </authorList>
    </citation>
    <scope>NUCLEOTIDE SEQUENCE</scope>
    <source>
        <strain evidence="1">IBT 15544</strain>
    </source>
</reference>
<reference evidence="1" key="1">
    <citation type="submission" date="2022-12" db="EMBL/GenBank/DDBJ databases">
        <authorList>
            <person name="Petersen C."/>
        </authorList>
    </citation>
    <scope>NUCLEOTIDE SEQUENCE</scope>
    <source>
        <strain evidence="1">IBT 15544</strain>
    </source>
</reference>
<keyword evidence="1" id="KW-0808">Transferase</keyword>
<comment type="caution">
    <text evidence="1">The sequence shown here is derived from an EMBL/GenBank/DDBJ whole genome shotgun (WGS) entry which is preliminary data.</text>
</comment>
<dbReference type="GeneID" id="83179755"/>
<accession>A0A9W9T034</accession>
<organism evidence="1 2">
    <name type="scientific">Penicillium cinerascens</name>
    <dbReference type="NCBI Taxonomy" id="70096"/>
    <lineage>
        <taxon>Eukaryota</taxon>
        <taxon>Fungi</taxon>
        <taxon>Dikarya</taxon>
        <taxon>Ascomycota</taxon>
        <taxon>Pezizomycotina</taxon>
        <taxon>Eurotiomycetes</taxon>
        <taxon>Eurotiomycetidae</taxon>
        <taxon>Eurotiales</taxon>
        <taxon>Aspergillaceae</taxon>
        <taxon>Penicillium</taxon>
    </lineage>
</organism>
<keyword evidence="2" id="KW-1185">Reference proteome</keyword>
<dbReference type="Proteomes" id="UP001150904">
    <property type="component" value="Unassembled WGS sequence"/>
</dbReference>
<dbReference type="OrthoDB" id="4312532at2759"/>
<dbReference type="GO" id="GO:0016301">
    <property type="term" value="F:kinase activity"/>
    <property type="evidence" value="ECO:0007669"/>
    <property type="project" value="UniProtKB-KW"/>
</dbReference>
<name>A0A9W9T034_9EURO</name>
<proteinExistence type="predicted"/>
<sequence>MNHPDITKYQADPEADWRMLPDPVLTAAHAMHYDQATDLPEMGKMVVLPNLGPGLFGFKLSHWLEIDQWLVNVNNILTTYHLNRLIDVRIPRPKRNSPNAENWLNLSMQVAGWLVSNMTTEMYQWIESRGYRIALADELIYVTILACQTFSPLK</sequence>
<dbReference type="RefSeq" id="XP_058308992.1">
    <property type="nucleotide sequence ID" value="XM_058452454.1"/>
</dbReference>